<feature type="transmembrane region" description="Helical" evidence="2">
    <location>
        <begin position="407"/>
        <end position="426"/>
    </location>
</feature>
<gene>
    <name evidence="3" type="ORF">B456_011G250800</name>
</gene>
<dbReference type="SMART" id="SM00248">
    <property type="entry name" value="ANK"/>
    <property type="match status" value="4"/>
</dbReference>
<dbReference type="EMBL" id="CM001750">
    <property type="protein sequence ID" value="KJB73775.1"/>
    <property type="molecule type" value="Genomic_DNA"/>
</dbReference>
<dbReference type="eggNOG" id="KOG0504">
    <property type="taxonomic scope" value="Eukaryota"/>
</dbReference>
<dbReference type="SUPFAM" id="SSF48403">
    <property type="entry name" value="Ankyrin repeat"/>
    <property type="match status" value="1"/>
</dbReference>
<dbReference type="PANTHER" id="PTHR24128">
    <property type="entry name" value="HOMEOBOX PROTEIN WARIAI"/>
    <property type="match status" value="1"/>
</dbReference>
<protein>
    <submittedName>
        <fullName evidence="3">Uncharacterized protein</fullName>
    </submittedName>
</protein>
<dbReference type="InterPro" id="IPR002110">
    <property type="entry name" value="Ankyrin_rpt"/>
</dbReference>
<evidence type="ECO:0000313" key="4">
    <source>
        <dbReference type="Proteomes" id="UP000032304"/>
    </source>
</evidence>
<dbReference type="Pfam" id="PF12796">
    <property type="entry name" value="Ank_2"/>
    <property type="match status" value="1"/>
</dbReference>
<feature type="repeat" description="ANK" evidence="1">
    <location>
        <begin position="226"/>
        <end position="249"/>
    </location>
</feature>
<accession>A0A0D2VRK5</accession>
<feature type="transmembrane region" description="Helical" evidence="2">
    <location>
        <begin position="338"/>
        <end position="355"/>
    </location>
</feature>
<dbReference type="PANTHER" id="PTHR24128:SF60">
    <property type="entry name" value="ALPHA-LATROTOXIN-LHE1A-LIKE"/>
    <property type="match status" value="1"/>
</dbReference>
<feature type="repeat" description="ANK" evidence="1">
    <location>
        <begin position="146"/>
        <end position="167"/>
    </location>
</feature>
<keyword evidence="2" id="KW-0472">Membrane</keyword>
<evidence type="ECO:0000256" key="2">
    <source>
        <dbReference type="SAM" id="Phobius"/>
    </source>
</evidence>
<dbReference type="Pfam" id="PF13857">
    <property type="entry name" value="Ank_5"/>
    <property type="match status" value="1"/>
</dbReference>
<proteinExistence type="predicted"/>
<dbReference type="PROSITE" id="PS50088">
    <property type="entry name" value="ANK_REPEAT"/>
    <property type="match status" value="2"/>
</dbReference>
<keyword evidence="4" id="KW-1185">Reference proteome</keyword>
<dbReference type="Gramene" id="KJB73775">
    <property type="protein sequence ID" value="KJB73775"/>
    <property type="gene ID" value="B456_011G250800"/>
</dbReference>
<evidence type="ECO:0000256" key="1">
    <source>
        <dbReference type="PROSITE-ProRule" id="PRU00023"/>
    </source>
</evidence>
<keyword evidence="2" id="KW-0812">Transmembrane</keyword>
<evidence type="ECO:0000313" key="3">
    <source>
        <dbReference type="EMBL" id="KJB73775.1"/>
    </source>
</evidence>
<dbReference type="STRING" id="29730.A0A0D2VRK5"/>
<dbReference type="PROSITE" id="PS50297">
    <property type="entry name" value="ANK_REP_REGION"/>
    <property type="match status" value="2"/>
</dbReference>
<feature type="transmembrane region" description="Helical" evidence="2">
    <location>
        <begin position="433"/>
        <end position="458"/>
    </location>
</feature>
<keyword evidence="1" id="KW-0040">ANK repeat</keyword>
<dbReference type="InterPro" id="IPR036770">
    <property type="entry name" value="Ankyrin_rpt-contain_sf"/>
</dbReference>
<organism evidence="3 4">
    <name type="scientific">Gossypium raimondii</name>
    <name type="common">Peruvian cotton</name>
    <name type="synonym">Gossypium klotzschianum subsp. raimondii</name>
    <dbReference type="NCBI Taxonomy" id="29730"/>
    <lineage>
        <taxon>Eukaryota</taxon>
        <taxon>Viridiplantae</taxon>
        <taxon>Streptophyta</taxon>
        <taxon>Embryophyta</taxon>
        <taxon>Tracheophyta</taxon>
        <taxon>Spermatophyta</taxon>
        <taxon>Magnoliopsida</taxon>
        <taxon>eudicotyledons</taxon>
        <taxon>Gunneridae</taxon>
        <taxon>Pentapetalae</taxon>
        <taxon>rosids</taxon>
        <taxon>malvids</taxon>
        <taxon>Malvales</taxon>
        <taxon>Malvaceae</taxon>
        <taxon>Malvoideae</taxon>
        <taxon>Gossypium</taxon>
    </lineage>
</organism>
<sequence>MSHTPSGKNNQTLQYILNIITSSAKAFFLHSISIFCKFPHLAMDERMIGAAQTGDINILYELILNDPYVFQRIDDVPFFHTPLHVAASAGHIDFMMEMINLKPSFARKLNQAGFSPMHLALQNQHTQAVLRLLRFDEGLVRVKGREGFTPLHHVVQNGNVDFLIKFLEVCPEAIEDVTVRDETVFHLAVKNDRFEAFQVLVGWLIRSRHKAANRWEKELLSWADIDGNTVLHVAAIRNRPQVVKVLLERLCGDHINAKNAEGLTALDIPSQYPLVEGKVDYKASIKDMISKAGGLSGSSLPKTSVHIESLKGKVSVLQKFATMASRGKKGIPHEMRNTFLVVTVLIITATYTATLNPPKQPDTISNSRNFHLRYDASVGSTSTGPAPTPPPAEEEKFKNILDVSTMFWLYNTLTFWAATVLTAYLLPSRSICLFILITLSLFGTCYMLLVAVSIRTLALEYLFSLSTPGSVSYPRLSIANYCLATVLALVTLYRTSYYMLYRFVPKRRFFLLLQVVSLCIFAGILVPAILNSETILEITEYGM</sequence>
<keyword evidence="2" id="KW-1133">Transmembrane helix</keyword>
<feature type="transmembrane region" description="Helical" evidence="2">
    <location>
        <begin position="509"/>
        <end position="530"/>
    </location>
</feature>
<dbReference type="Proteomes" id="UP000032304">
    <property type="component" value="Chromosome 11"/>
</dbReference>
<dbReference type="Gene3D" id="1.25.40.20">
    <property type="entry name" value="Ankyrin repeat-containing domain"/>
    <property type="match status" value="1"/>
</dbReference>
<reference evidence="3 4" key="1">
    <citation type="journal article" date="2012" name="Nature">
        <title>Repeated polyploidization of Gossypium genomes and the evolution of spinnable cotton fibres.</title>
        <authorList>
            <person name="Paterson A.H."/>
            <person name="Wendel J.F."/>
            <person name="Gundlach H."/>
            <person name="Guo H."/>
            <person name="Jenkins J."/>
            <person name="Jin D."/>
            <person name="Llewellyn D."/>
            <person name="Showmaker K.C."/>
            <person name="Shu S."/>
            <person name="Udall J."/>
            <person name="Yoo M.J."/>
            <person name="Byers R."/>
            <person name="Chen W."/>
            <person name="Doron-Faigenboim A."/>
            <person name="Duke M.V."/>
            <person name="Gong L."/>
            <person name="Grimwood J."/>
            <person name="Grover C."/>
            <person name="Grupp K."/>
            <person name="Hu G."/>
            <person name="Lee T.H."/>
            <person name="Li J."/>
            <person name="Lin L."/>
            <person name="Liu T."/>
            <person name="Marler B.S."/>
            <person name="Page J.T."/>
            <person name="Roberts A.W."/>
            <person name="Romanel E."/>
            <person name="Sanders W.S."/>
            <person name="Szadkowski E."/>
            <person name="Tan X."/>
            <person name="Tang H."/>
            <person name="Xu C."/>
            <person name="Wang J."/>
            <person name="Wang Z."/>
            <person name="Zhang D."/>
            <person name="Zhang L."/>
            <person name="Ashrafi H."/>
            <person name="Bedon F."/>
            <person name="Bowers J.E."/>
            <person name="Brubaker C.L."/>
            <person name="Chee P.W."/>
            <person name="Das S."/>
            <person name="Gingle A.R."/>
            <person name="Haigler C.H."/>
            <person name="Harker D."/>
            <person name="Hoffmann L.V."/>
            <person name="Hovav R."/>
            <person name="Jones D.C."/>
            <person name="Lemke C."/>
            <person name="Mansoor S."/>
            <person name="ur Rahman M."/>
            <person name="Rainville L.N."/>
            <person name="Rambani A."/>
            <person name="Reddy U.K."/>
            <person name="Rong J.K."/>
            <person name="Saranga Y."/>
            <person name="Scheffler B.E."/>
            <person name="Scheffler J.A."/>
            <person name="Stelly D.M."/>
            <person name="Triplett B.A."/>
            <person name="Van Deynze A."/>
            <person name="Vaslin M.F."/>
            <person name="Waghmare V.N."/>
            <person name="Walford S.A."/>
            <person name="Wright R.J."/>
            <person name="Zaki E.A."/>
            <person name="Zhang T."/>
            <person name="Dennis E.S."/>
            <person name="Mayer K.F."/>
            <person name="Peterson D.G."/>
            <person name="Rokhsar D.S."/>
            <person name="Wang X."/>
            <person name="Schmutz J."/>
        </authorList>
    </citation>
    <scope>NUCLEOTIDE SEQUENCE [LARGE SCALE GENOMIC DNA]</scope>
</reference>
<dbReference type="OMA" id="RNFHLRY"/>
<feature type="transmembrane region" description="Helical" evidence="2">
    <location>
        <begin position="478"/>
        <end position="497"/>
    </location>
</feature>
<name>A0A0D2VRK5_GOSRA</name>
<dbReference type="AlphaFoldDB" id="A0A0D2VRK5"/>